<dbReference type="PANTHER" id="PTHR37792">
    <property type="entry name" value="RIBONUCLEASE MRP PROTEIN SUBUNIT RMP1"/>
    <property type="match status" value="1"/>
</dbReference>
<dbReference type="Proteomes" id="UP000800200">
    <property type="component" value="Unassembled WGS sequence"/>
</dbReference>
<feature type="domain" description="RNase MRP protein 1 RNA binding" evidence="2">
    <location>
        <begin position="52"/>
        <end position="134"/>
    </location>
</feature>
<dbReference type="PANTHER" id="PTHR37792:SF1">
    <property type="entry name" value="RIBONUCLEASE MRP PROTEIN SUBUNIT RMP1"/>
    <property type="match status" value="1"/>
</dbReference>
<dbReference type="GO" id="GO:0000172">
    <property type="term" value="C:ribonuclease MRP complex"/>
    <property type="evidence" value="ECO:0007669"/>
    <property type="project" value="InterPro"/>
</dbReference>
<dbReference type="CDD" id="cd22573">
    <property type="entry name" value="RMP1_RBD"/>
    <property type="match status" value="1"/>
</dbReference>
<dbReference type="AlphaFoldDB" id="A0A6A6DV09"/>
<evidence type="ECO:0000313" key="3">
    <source>
        <dbReference type="EMBL" id="KAF2181820.1"/>
    </source>
</evidence>
<dbReference type="GO" id="GO:0000294">
    <property type="term" value="P:nuclear-transcribed mRNA catabolic process, RNase MRP-dependent"/>
    <property type="evidence" value="ECO:0007669"/>
    <property type="project" value="TreeGrafter"/>
</dbReference>
<dbReference type="InterPro" id="IPR047204">
    <property type="entry name" value="RMP1_RBD"/>
</dbReference>
<evidence type="ECO:0000256" key="1">
    <source>
        <dbReference type="SAM" id="Phobius"/>
    </source>
</evidence>
<evidence type="ECO:0000259" key="2">
    <source>
        <dbReference type="Pfam" id="PF20945"/>
    </source>
</evidence>
<sequence length="188" mass="20778">MATVNPFQPVPVASALDADITQTIGSAPKVSAATLLNAAAADKQALVDIHELLTRLYVRNRNQHRRSHWFKSLCQFRKQLGLLIAEMDGANGGSVIEQRLRFWDSRCIHQWYLYLVAAGQFAVVGLVLMATTARVCKVTGITEFYEEIGSEDMKVVLKTVDEGVVVSEFGNLLAGEELDIGEVVEREE</sequence>
<dbReference type="OrthoDB" id="5414547at2759"/>
<keyword evidence="4" id="KW-1185">Reference proteome</keyword>
<evidence type="ECO:0000313" key="4">
    <source>
        <dbReference type="Proteomes" id="UP000800200"/>
    </source>
</evidence>
<gene>
    <name evidence="3" type="ORF">K469DRAFT_671033</name>
</gene>
<dbReference type="EMBL" id="ML994651">
    <property type="protein sequence ID" value="KAF2181820.1"/>
    <property type="molecule type" value="Genomic_DNA"/>
</dbReference>
<accession>A0A6A6DV09</accession>
<protein>
    <recommendedName>
        <fullName evidence="2">RNase MRP protein 1 RNA binding domain-containing protein</fullName>
    </recommendedName>
</protein>
<dbReference type="GO" id="GO:0000466">
    <property type="term" value="P:maturation of 5.8S rRNA from tricistronic rRNA transcript (SSU-rRNA, 5.8S rRNA, LSU-rRNA)"/>
    <property type="evidence" value="ECO:0007669"/>
    <property type="project" value="TreeGrafter"/>
</dbReference>
<dbReference type="InterPro" id="IPR047205">
    <property type="entry name" value="RMP1"/>
</dbReference>
<feature type="transmembrane region" description="Helical" evidence="1">
    <location>
        <begin position="111"/>
        <end position="130"/>
    </location>
</feature>
<keyword evidence="1" id="KW-0812">Transmembrane</keyword>
<reference evidence="3" key="1">
    <citation type="journal article" date="2020" name="Stud. Mycol.">
        <title>101 Dothideomycetes genomes: a test case for predicting lifestyles and emergence of pathogens.</title>
        <authorList>
            <person name="Haridas S."/>
            <person name="Albert R."/>
            <person name="Binder M."/>
            <person name="Bloem J."/>
            <person name="Labutti K."/>
            <person name="Salamov A."/>
            <person name="Andreopoulos B."/>
            <person name="Baker S."/>
            <person name="Barry K."/>
            <person name="Bills G."/>
            <person name="Bluhm B."/>
            <person name="Cannon C."/>
            <person name="Castanera R."/>
            <person name="Culley D."/>
            <person name="Daum C."/>
            <person name="Ezra D."/>
            <person name="Gonzalez J."/>
            <person name="Henrissat B."/>
            <person name="Kuo A."/>
            <person name="Liang C."/>
            <person name="Lipzen A."/>
            <person name="Lutzoni F."/>
            <person name="Magnuson J."/>
            <person name="Mondo S."/>
            <person name="Nolan M."/>
            <person name="Ohm R."/>
            <person name="Pangilinan J."/>
            <person name="Park H.-J."/>
            <person name="Ramirez L."/>
            <person name="Alfaro M."/>
            <person name="Sun H."/>
            <person name="Tritt A."/>
            <person name="Yoshinaga Y."/>
            <person name="Zwiers L.-H."/>
            <person name="Turgeon B."/>
            <person name="Goodwin S."/>
            <person name="Spatafora J."/>
            <person name="Crous P."/>
            <person name="Grigoriev I."/>
        </authorList>
    </citation>
    <scope>NUCLEOTIDE SEQUENCE</scope>
    <source>
        <strain evidence="3">CBS 207.26</strain>
    </source>
</reference>
<dbReference type="GO" id="GO:0042134">
    <property type="term" value="F:rRNA primary transcript binding"/>
    <property type="evidence" value="ECO:0007669"/>
    <property type="project" value="InterPro"/>
</dbReference>
<organism evidence="3 4">
    <name type="scientific">Zopfia rhizophila CBS 207.26</name>
    <dbReference type="NCBI Taxonomy" id="1314779"/>
    <lineage>
        <taxon>Eukaryota</taxon>
        <taxon>Fungi</taxon>
        <taxon>Dikarya</taxon>
        <taxon>Ascomycota</taxon>
        <taxon>Pezizomycotina</taxon>
        <taxon>Dothideomycetes</taxon>
        <taxon>Dothideomycetes incertae sedis</taxon>
        <taxon>Zopfiaceae</taxon>
        <taxon>Zopfia</taxon>
    </lineage>
</organism>
<dbReference type="Pfam" id="PF20945">
    <property type="entry name" value="RMP1"/>
    <property type="match status" value="1"/>
</dbReference>
<proteinExistence type="predicted"/>
<name>A0A6A6DV09_9PEZI</name>
<keyword evidence="1" id="KW-0472">Membrane</keyword>
<keyword evidence="1" id="KW-1133">Transmembrane helix</keyword>